<keyword evidence="4" id="KW-0067">ATP-binding</keyword>
<evidence type="ECO:0000256" key="5">
    <source>
        <dbReference type="ARBA" id="ARBA00023125"/>
    </source>
</evidence>
<gene>
    <name evidence="9" type="ORF">LITE_LOCUS32103</name>
</gene>
<evidence type="ECO:0000313" key="9">
    <source>
        <dbReference type="EMBL" id="CAI0454775.1"/>
    </source>
</evidence>
<evidence type="ECO:0000256" key="6">
    <source>
        <dbReference type="SAM" id="MobiDB-lite"/>
    </source>
</evidence>
<dbReference type="Pfam" id="PF00270">
    <property type="entry name" value="DEAD"/>
    <property type="match status" value="1"/>
</dbReference>
<dbReference type="CDD" id="cd17991">
    <property type="entry name" value="DEXHc_TRCF"/>
    <property type="match status" value="1"/>
</dbReference>
<organism evidence="9 10">
    <name type="scientific">Linum tenue</name>
    <dbReference type="NCBI Taxonomy" id="586396"/>
    <lineage>
        <taxon>Eukaryota</taxon>
        <taxon>Viridiplantae</taxon>
        <taxon>Streptophyta</taxon>
        <taxon>Embryophyta</taxon>
        <taxon>Tracheophyta</taxon>
        <taxon>Spermatophyta</taxon>
        <taxon>Magnoliopsida</taxon>
        <taxon>eudicotyledons</taxon>
        <taxon>Gunneridae</taxon>
        <taxon>Pentapetalae</taxon>
        <taxon>rosids</taxon>
        <taxon>fabids</taxon>
        <taxon>Malpighiales</taxon>
        <taxon>Linaceae</taxon>
        <taxon>Linum</taxon>
    </lineage>
</organism>
<feature type="domain" description="Helicase C-terminal" evidence="8">
    <location>
        <begin position="478"/>
        <end position="635"/>
    </location>
</feature>
<dbReference type="Gene3D" id="2.40.10.170">
    <property type="match status" value="1"/>
</dbReference>
<evidence type="ECO:0000256" key="1">
    <source>
        <dbReference type="ARBA" id="ARBA00022741"/>
    </source>
</evidence>
<dbReference type="SMART" id="SM00490">
    <property type="entry name" value="HELICc"/>
    <property type="match status" value="1"/>
</dbReference>
<keyword evidence="5" id="KW-0238">DNA-binding</keyword>
<sequence>MASLDACSSYSSSAFISGLRSLPNQLQTWNLFYLLKCPSSRRYPSSPSPFSTLTSSLHVPAALAAAPSPARLRPRADSIDLDNDPISLLHLRIRRYHTSRDSSSRPAMDSKEADKYIQLVKEQQQRGLQKLKGERQSKSNSDGGGFSYKVDPYTLCPGDYVVHRKVGIGKFVAIKFDIPSPSSPPIEYVFIEYADGMAKLPLHQASRLLYRYNLPNEAKRPRALSKLSDPGAWEKRKTKGKVAIQRMVVDLMELYLHRLKQRRPPYPKNAAVAEFEAHFPYEPTPDQKLAFRDVERDLTERQTPMDRLICGDVGFGKTEVALRAIFCVISAGKQAMVLAPTIVLAKQHYDVISERFSKYPDVKVGLLSRFQTRAEKETYLEMIKHGDLDIIVGTHSLLGSRVVYNKLGLLVVDEEQRFGVKQKERIASFKTSVDVLTLSATPIPRTLYLALTGFRDASLISTPPPERVPIKTHLSPYNKEKVALAVKNELDRGGQVFYVLPRIKGLEEVKDFLEHSFPDVEIAIAHGKQYSKQLEDTMEKFALGEIKILICTNIVESGLDIQNANTIIIQDVQQFGLAQLYQLRGRVGRADKEAHAYLFYPDKSFLTDQALERLQAMEECRELGQGFQIAERDMGIRGFGTIFGEQQTGDVGNVGIDLFFEMLFESLSKVEEHCVVSVPYNSVEIDLNVNPHLSSEYINYLENPIKIIGEAEKAAEKDIWSLVQFTENLRRQYGKEPHTMEILLKKLYVRRMAADMGIMRIYASGKMVGMKTNMSRRVFKLMTDSLSSNVHGNSLVIEGDIIKAELLLELPSEQLLNWVFQCLSELHACLPNLIKY</sequence>
<reference evidence="9" key="1">
    <citation type="submission" date="2022-08" db="EMBL/GenBank/DDBJ databases">
        <authorList>
            <person name="Gutierrez-Valencia J."/>
        </authorList>
    </citation>
    <scope>NUCLEOTIDE SEQUENCE</scope>
</reference>
<dbReference type="InterPro" id="IPR014001">
    <property type="entry name" value="Helicase_ATP-bd"/>
</dbReference>
<dbReference type="Gene3D" id="3.40.50.300">
    <property type="entry name" value="P-loop containing nucleotide triphosphate hydrolases"/>
    <property type="match status" value="2"/>
</dbReference>
<dbReference type="SMART" id="SM00487">
    <property type="entry name" value="DEXDc"/>
    <property type="match status" value="1"/>
</dbReference>
<dbReference type="InterPro" id="IPR003711">
    <property type="entry name" value="CarD-like/TRCF_RID"/>
</dbReference>
<dbReference type="GO" id="GO:0003677">
    <property type="term" value="F:DNA binding"/>
    <property type="evidence" value="ECO:0007669"/>
    <property type="project" value="UniProtKB-KW"/>
</dbReference>
<dbReference type="SUPFAM" id="SSF143517">
    <property type="entry name" value="TRCF domain-like"/>
    <property type="match status" value="1"/>
</dbReference>
<dbReference type="PANTHER" id="PTHR14025">
    <property type="entry name" value="FANCONI ANEMIA GROUP M FANCM FAMILY MEMBER"/>
    <property type="match status" value="1"/>
</dbReference>
<keyword evidence="1" id="KW-0547">Nucleotide-binding</keyword>
<dbReference type="Pfam" id="PF00271">
    <property type="entry name" value="Helicase_C"/>
    <property type="match status" value="1"/>
</dbReference>
<accession>A0AAV0N8E3</accession>
<evidence type="ECO:0000256" key="2">
    <source>
        <dbReference type="ARBA" id="ARBA00022801"/>
    </source>
</evidence>
<dbReference type="GO" id="GO:0004386">
    <property type="term" value="F:helicase activity"/>
    <property type="evidence" value="ECO:0007669"/>
    <property type="project" value="UniProtKB-KW"/>
</dbReference>
<dbReference type="InterPro" id="IPR011545">
    <property type="entry name" value="DEAD/DEAH_box_helicase_dom"/>
</dbReference>
<evidence type="ECO:0000256" key="3">
    <source>
        <dbReference type="ARBA" id="ARBA00022806"/>
    </source>
</evidence>
<dbReference type="SUPFAM" id="SSF52540">
    <property type="entry name" value="P-loop containing nucleoside triphosphate hydrolases"/>
    <property type="match status" value="1"/>
</dbReference>
<keyword evidence="2" id="KW-0378">Hydrolase</keyword>
<keyword evidence="3" id="KW-0347">Helicase</keyword>
<evidence type="ECO:0008006" key="11">
    <source>
        <dbReference type="Google" id="ProtNLM"/>
    </source>
</evidence>
<comment type="caution">
    <text evidence="9">The sequence shown here is derived from an EMBL/GenBank/DDBJ whole genome shotgun (WGS) entry which is preliminary data.</text>
</comment>
<evidence type="ECO:0000259" key="7">
    <source>
        <dbReference type="PROSITE" id="PS51192"/>
    </source>
</evidence>
<dbReference type="Gene3D" id="3.90.1150.50">
    <property type="entry name" value="Transcription-repair-coupling factor, D7 domain"/>
    <property type="match status" value="1"/>
</dbReference>
<name>A0AAV0N8E3_9ROSI</name>
<dbReference type="InterPro" id="IPR036101">
    <property type="entry name" value="CarD-like/TRCF_RID_sf"/>
</dbReference>
<proteinExistence type="predicted"/>
<dbReference type="Pfam" id="PF02559">
    <property type="entry name" value="CarD_TRCF_RID"/>
    <property type="match status" value="1"/>
</dbReference>
<dbReference type="GO" id="GO:0016787">
    <property type="term" value="F:hydrolase activity"/>
    <property type="evidence" value="ECO:0007669"/>
    <property type="project" value="UniProtKB-KW"/>
</dbReference>
<keyword evidence="10" id="KW-1185">Reference proteome</keyword>
<dbReference type="InterPro" id="IPR001650">
    <property type="entry name" value="Helicase_C-like"/>
</dbReference>
<protein>
    <recommendedName>
        <fullName evidence="11">ATP-dependent DNA helicase At3g02060, chloroplastic</fullName>
    </recommendedName>
</protein>
<dbReference type="PANTHER" id="PTHR14025:SF29">
    <property type="entry name" value="TRANSCRIPTION-REPAIR-COUPLING FACTOR"/>
    <property type="match status" value="1"/>
</dbReference>
<dbReference type="EMBL" id="CAMGYJ010000008">
    <property type="protein sequence ID" value="CAI0454775.1"/>
    <property type="molecule type" value="Genomic_DNA"/>
</dbReference>
<evidence type="ECO:0000256" key="4">
    <source>
        <dbReference type="ARBA" id="ARBA00022840"/>
    </source>
</evidence>
<dbReference type="PROSITE" id="PS51192">
    <property type="entry name" value="HELICASE_ATP_BIND_1"/>
    <property type="match status" value="1"/>
</dbReference>
<feature type="domain" description="Helicase ATP-binding" evidence="7">
    <location>
        <begin position="298"/>
        <end position="460"/>
    </location>
</feature>
<dbReference type="PROSITE" id="PS51194">
    <property type="entry name" value="HELICASE_CTER"/>
    <property type="match status" value="1"/>
</dbReference>
<dbReference type="SMART" id="SM01058">
    <property type="entry name" value="CarD_TRCF"/>
    <property type="match status" value="1"/>
</dbReference>
<dbReference type="SUPFAM" id="SSF141259">
    <property type="entry name" value="CarD-like"/>
    <property type="match status" value="1"/>
</dbReference>
<dbReference type="InterPro" id="IPR027417">
    <property type="entry name" value="P-loop_NTPase"/>
</dbReference>
<feature type="region of interest" description="Disordered" evidence="6">
    <location>
        <begin position="125"/>
        <end position="145"/>
    </location>
</feature>
<dbReference type="AlphaFoldDB" id="A0AAV0N8E3"/>
<dbReference type="GO" id="GO:0005524">
    <property type="term" value="F:ATP binding"/>
    <property type="evidence" value="ECO:0007669"/>
    <property type="project" value="UniProtKB-KW"/>
</dbReference>
<evidence type="ECO:0000259" key="8">
    <source>
        <dbReference type="PROSITE" id="PS51194"/>
    </source>
</evidence>
<dbReference type="InterPro" id="IPR037235">
    <property type="entry name" value="TRCF-like_C_D7"/>
</dbReference>
<dbReference type="Proteomes" id="UP001154282">
    <property type="component" value="Unassembled WGS sequence"/>
</dbReference>
<evidence type="ECO:0000313" key="10">
    <source>
        <dbReference type="Proteomes" id="UP001154282"/>
    </source>
</evidence>